<sequence length="75" mass="8544">MKRCKQPRKVQVKPQHKTITDQEPVTNVEEPILLDLTKSPITAIDGISNRVGEIVDLVSPKPVDEDKKKIRILKF</sequence>
<proteinExistence type="predicted"/>
<feature type="region of interest" description="Disordered" evidence="1">
    <location>
        <begin position="1"/>
        <end position="21"/>
    </location>
</feature>
<evidence type="ECO:0000313" key="3">
    <source>
        <dbReference type="WBParaSite" id="ACRNAN_scaffold10061.g23000.t1"/>
    </source>
</evidence>
<keyword evidence="2" id="KW-1185">Reference proteome</keyword>
<accession>A0A914CEK7</accession>
<reference evidence="3" key="1">
    <citation type="submission" date="2022-11" db="UniProtKB">
        <authorList>
            <consortium name="WormBaseParasite"/>
        </authorList>
    </citation>
    <scope>IDENTIFICATION</scope>
</reference>
<protein>
    <submittedName>
        <fullName evidence="3">Uncharacterized protein</fullName>
    </submittedName>
</protein>
<name>A0A914CEK7_9BILA</name>
<feature type="compositionally biased region" description="Basic residues" evidence="1">
    <location>
        <begin position="1"/>
        <end position="16"/>
    </location>
</feature>
<evidence type="ECO:0000313" key="2">
    <source>
        <dbReference type="Proteomes" id="UP000887540"/>
    </source>
</evidence>
<dbReference type="WBParaSite" id="ACRNAN_scaffold10061.g23000.t1">
    <property type="protein sequence ID" value="ACRNAN_scaffold10061.g23000.t1"/>
    <property type="gene ID" value="ACRNAN_scaffold10061.g23000"/>
</dbReference>
<organism evidence="2 3">
    <name type="scientific">Acrobeloides nanus</name>
    <dbReference type="NCBI Taxonomy" id="290746"/>
    <lineage>
        <taxon>Eukaryota</taxon>
        <taxon>Metazoa</taxon>
        <taxon>Ecdysozoa</taxon>
        <taxon>Nematoda</taxon>
        <taxon>Chromadorea</taxon>
        <taxon>Rhabditida</taxon>
        <taxon>Tylenchina</taxon>
        <taxon>Cephalobomorpha</taxon>
        <taxon>Cephaloboidea</taxon>
        <taxon>Cephalobidae</taxon>
        <taxon>Acrobeloides</taxon>
    </lineage>
</organism>
<dbReference type="Proteomes" id="UP000887540">
    <property type="component" value="Unplaced"/>
</dbReference>
<dbReference type="AlphaFoldDB" id="A0A914CEK7"/>
<evidence type="ECO:0000256" key="1">
    <source>
        <dbReference type="SAM" id="MobiDB-lite"/>
    </source>
</evidence>